<dbReference type="PANTHER" id="PTHR34580">
    <property type="match status" value="1"/>
</dbReference>
<evidence type="ECO:0000313" key="2">
    <source>
        <dbReference type="EMBL" id="SIQ93050.1"/>
    </source>
</evidence>
<keyword evidence="3" id="KW-1185">Reference proteome</keyword>
<dbReference type="GO" id="GO:0003677">
    <property type="term" value="F:DNA binding"/>
    <property type="evidence" value="ECO:0007669"/>
    <property type="project" value="UniProtKB-KW"/>
</dbReference>
<dbReference type="Proteomes" id="UP000186953">
    <property type="component" value="Unassembled WGS sequence"/>
</dbReference>
<organism evidence="2 3">
    <name type="scientific">Maribacter ulvicola</name>
    <dbReference type="NCBI Taxonomy" id="228959"/>
    <lineage>
        <taxon>Bacteria</taxon>
        <taxon>Pseudomonadati</taxon>
        <taxon>Bacteroidota</taxon>
        <taxon>Flavobacteriia</taxon>
        <taxon>Flavobacteriales</taxon>
        <taxon>Flavobacteriaceae</taxon>
        <taxon>Maribacter</taxon>
    </lineage>
</organism>
<sequence>MPINKNALIRYQALDKCFANPGRRYDINALLEICNDALFEYNTDATGIKKRQLYEDIRFMESNQGYSIELEKTKEGRRTFYKYIDTSFSITKNPINELEAEQLKSAMMVLTRFKGMPQFEWVNELLPKLDQTFLLKDKENHIMSFENNPFLKGLEFLDPIFNAINHKKSLEITYQPFGKDEFSSIIFPYHLKQFNSRWFLFGRNPDYKTLTNYPLDRINEIHEVDMSYVETEIDFEEYFEDVVGVTLNDGNPEIIELKITKKLWPYIETKPLHGSQKKKLSDNHYVYISIEVVPNFELEKLILSFGEEMIVISPNHFQESIKQRLLKNISFYN</sequence>
<dbReference type="Pfam" id="PF13280">
    <property type="entry name" value="WYL"/>
    <property type="match status" value="1"/>
</dbReference>
<dbReference type="EMBL" id="FTMA01000004">
    <property type="protein sequence ID" value="SIQ93050.1"/>
    <property type="molecule type" value="Genomic_DNA"/>
</dbReference>
<dbReference type="STRING" id="228959.SAMN05421797_104204"/>
<dbReference type="InterPro" id="IPR051534">
    <property type="entry name" value="CBASS_pafABC_assoc_protein"/>
</dbReference>
<gene>
    <name evidence="2" type="ORF">SAMN05421797_104204</name>
</gene>
<accession>A0A1N6WSL5</accession>
<name>A0A1N6WSL5_9FLAO</name>
<feature type="domain" description="WYL" evidence="1">
    <location>
        <begin position="155"/>
        <end position="221"/>
    </location>
</feature>
<proteinExistence type="predicted"/>
<dbReference type="PROSITE" id="PS52050">
    <property type="entry name" value="WYL"/>
    <property type="match status" value="1"/>
</dbReference>
<reference evidence="3" key="1">
    <citation type="submission" date="2017-01" db="EMBL/GenBank/DDBJ databases">
        <authorList>
            <person name="Varghese N."/>
            <person name="Submissions S."/>
        </authorList>
    </citation>
    <scope>NUCLEOTIDE SEQUENCE [LARGE SCALE GENOMIC DNA]</scope>
    <source>
        <strain evidence="3">DSM 15366</strain>
    </source>
</reference>
<dbReference type="OrthoDB" id="43316at2"/>
<protein>
    <submittedName>
        <fullName evidence="2">Predicted DNA-binding transcriptional regulator YafY, contains an HTH and WYL domains</fullName>
    </submittedName>
</protein>
<dbReference type="InterPro" id="IPR026881">
    <property type="entry name" value="WYL_dom"/>
</dbReference>
<dbReference type="AlphaFoldDB" id="A0A1N6WSL5"/>
<dbReference type="RefSeq" id="WP_076548858.1">
    <property type="nucleotide sequence ID" value="NZ_FTMA01000004.1"/>
</dbReference>
<evidence type="ECO:0000259" key="1">
    <source>
        <dbReference type="Pfam" id="PF13280"/>
    </source>
</evidence>
<keyword evidence="2" id="KW-0238">DNA-binding</keyword>
<dbReference type="PANTHER" id="PTHR34580:SF9">
    <property type="entry name" value="SLL5097 PROTEIN"/>
    <property type="match status" value="1"/>
</dbReference>
<evidence type="ECO:0000313" key="3">
    <source>
        <dbReference type="Proteomes" id="UP000186953"/>
    </source>
</evidence>